<keyword evidence="3" id="KW-1185">Reference proteome</keyword>
<feature type="region of interest" description="Disordered" evidence="1">
    <location>
        <begin position="1"/>
        <end position="28"/>
    </location>
</feature>
<organism evidence="2 3">
    <name type="scientific">Lwoffella lincolnii</name>
    <dbReference type="NCBI Taxonomy" id="90241"/>
    <lineage>
        <taxon>Bacteria</taxon>
        <taxon>Pseudomonadati</taxon>
        <taxon>Pseudomonadota</taxon>
        <taxon>Gammaproteobacteria</taxon>
        <taxon>Moraxellales</taxon>
        <taxon>Moraxellaceae</taxon>
        <taxon>Lwoffella</taxon>
    </lineage>
</organism>
<evidence type="ECO:0000256" key="1">
    <source>
        <dbReference type="SAM" id="MobiDB-lite"/>
    </source>
</evidence>
<dbReference type="Proteomes" id="UP000191094">
    <property type="component" value="Unassembled WGS sequence"/>
</dbReference>
<proteinExistence type="predicted"/>
<name>A0A1T0CHE4_9GAMM</name>
<evidence type="ECO:0000313" key="2">
    <source>
        <dbReference type="EMBL" id="OOS21772.1"/>
    </source>
</evidence>
<dbReference type="EMBL" id="MUYT01000004">
    <property type="protein sequence ID" value="OOS21772.1"/>
    <property type="molecule type" value="Genomic_DNA"/>
</dbReference>
<evidence type="ECO:0000313" key="3">
    <source>
        <dbReference type="Proteomes" id="UP000191094"/>
    </source>
</evidence>
<accession>A0A1T0CHE4</accession>
<sequence>MINQSKKDRRKRSKKKTPVPGQSYRDHGGYFNDKWDIKIGGDKFTFMSSLVINKPCLEKMNRLTFRAMGYDLVHMASAKGKSILSYD</sequence>
<reference evidence="2 3" key="1">
    <citation type="submission" date="2017-02" db="EMBL/GenBank/DDBJ databases">
        <title>Draft genome sequence of Moraxella lincolnii CCUG 9405T type strain.</title>
        <authorList>
            <person name="Salva-Serra F."/>
            <person name="Engstrom-Jakobsson H."/>
            <person name="Thorell K."/>
            <person name="Jaen-Luchoro D."/>
            <person name="Gonzales-Siles L."/>
            <person name="Karlsson R."/>
            <person name="Yazdan S."/>
            <person name="Boulund F."/>
            <person name="Johnning A."/>
            <person name="Engstrand L."/>
            <person name="Kristiansson E."/>
            <person name="Moore E."/>
        </authorList>
    </citation>
    <scope>NUCLEOTIDE SEQUENCE [LARGE SCALE GENOMIC DNA]</scope>
    <source>
        <strain evidence="2 3">CCUG 9405</strain>
    </source>
</reference>
<feature type="compositionally biased region" description="Basic residues" evidence="1">
    <location>
        <begin position="7"/>
        <end position="17"/>
    </location>
</feature>
<protein>
    <submittedName>
        <fullName evidence="2">Uncharacterized protein</fullName>
    </submittedName>
</protein>
<dbReference type="AlphaFoldDB" id="A0A1T0CHE4"/>
<comment type="caution">
    <text evidence="2">The sequence shown here is derived from an EMBL/GenBank/DDBJ whole genome shotgun (WGS) entry which is preliminary data.</text>
</comment>
<gene>
    <name evidence="2" type="ORF">B0682_03895</name>
</gene>